<evidence type="ECO:0000313" key="2">
    <source>
        <dbReference type="EMBL" id="KAH8702413.1"/>
    </source>
</evidence>
<evidence type="ECO:0008006" key="4">
    <source>
        <dbReference type="Google" id="ProtNLM"/>
    </source>
</evidence>
<feature type="region of interest" description="Disordered" evidence="1">
    <location>
        <begin position="99"/>
        <end position="124"/>
    </location>
</feature>
<evidence type="ECO:0000256" key="1">
    <source>
        <dbReference type="SAM" id="MobiDB-lite"/>
    </source>
</evidence>
<feature type="compositionally biased region" description="Low complexity" evidence="1">
    <location>
        <begin position="112"/>
        <end position="124"/>
    </location>
</feature>
<proteinExistence type="predicted"/>
<evidence type="ECO:0000313" key="3">
    <source>
        <dbReference type="Proteomes" id="UP001201262"/>
    </source>
</evidence>
<sequence length="924" mass="106919">MLPRRTKAVAIPSKNALRILRQLALAGSTLGSVCTVAALTYDVQRRVAIAEQIIENKRTLRTSAPYYNATSAARKLKLMVEAAEAGEFEGLNSLKDGGWRKRSPGLADAKTDGSTPDDSTTHSTSTFNIRRVFTDLTPSDSARLSGISQERTSINADSNSQYRLNKWSQALGHSMHGNRTKEVRDRSKHWEVTTYLRSPNLDCVRRLYKLDRIIEAAELLLEKHMPLDAPLSPETRDLAQYLFYANCHGGNAFIARHIFTRLEEVDSINDRMWEALLVSLAKAGAVESTARLYLKYYKSRELPTYLIEVILRCLLESQRLSHASNLMSKSIRHDHNCGLCGIYLSTLWKKTRNIDLMNQQLEKLLLILPRFKKTPTQKLFNPVLKAYIRFGRFADAEALVADMQNVYNIPLTGRTMGLLLHAHALSCNWAEVEKGFQELHERGYTSGDQYNFTRTFDTIFLEFWPSHNIAEIHQFIVTAVEKYGLIPDQVLYTHILIAYLEKGVPQDIQNFIALGETHQWSVKFNEDEFMKLVQKRRRSLEHSPVGLWQMLNVAKAKNQQAAFSRQVMGYDQRSVPHSMANLIPYKKSHPSWYRRMVRGVRTNERPIDHYLSLHTQMLQALYSGSYNGALRSFNVAKISEFTFKTYHVQLAIIATLAGPGRLKAAQDLVDEHWEVKRRITPKFFSQIRECDLLLPDIEVLKLAVFGLYGLCWEEPSLQLKHHFMINIVRWLISHERHHDALDLMITTYKSRYARYERFDGVCMKLFIRAFTATGNFQGVRWCIMTALSRESACGESFVSEMRRSVAILRMRMRDRFQIQYRKQTFYYDNLDTLVDMVERKMKGDPQMAGFESRATRKRLSKHFQPQLNKWRDIDLHTVKQTIVNWDEELEFEYLLQNMTRASSVSKTESWREVDVVREGDEYSV</sequence>
<dbReference type="InterPro" id="IPR011990">
    <property type="entry name" value="TPR-like_helical_dom_sf"/>
</dbReference>
<name>A0AAD4Q423_9EURO</name>
<comment type="caution">
    <text evidence="2">The sequence shown here is derived from an EMBL/GenBank/DDBJ whole genome shotgun (WGS) entry which is preliminary data.</text>
</comment>
<dbReference type="GeneID" id="70245804"/>
<accession>A0AAD4Q423</accession>
<organism evidence="2 3">
    <name type="scientific">Talaromyces proteolyticus</name>
    <dbReference type="NCBI Taxonomy" id="1131652"/>
    <lineage>
        <taxon>Eukaryota</taxon>
        <taxon>Fungi</taxon>
        <taxon>Dikarya</taxon>
        <taxon>Ascomycota</taxon>
        <taxon>Pezizomycotina</taxon>
        <taxon>Eurotiomycetes</taxon>
        <taxon>Eurotiomycetidae</taxon>
        <taxon>Eurotiales</taxon>
        <taxon>Trichocomaceae</taxon>
        <taxon>Talaromyces</taxon>
        <taxon>Talaromyces sect. Bacilispori</taxon>
    </lineage>
</organism>
<dbReference type="EMBL" id="JAJTJA010000003">
    <property type="protein sequence ID" value="KAH8702413.1"/>
    <property type="molecule type" value="Genomic_DNA"/>
</dbReference>
<dbReference type="Gene3D" id="1.25.40.10">
    <property type="entry name" value="Tetratricopeptide repeat domain"/>
    <property type="match status" value="1"/>
</dbReference>
<dbReference type="AlphaFoldDB" id="A0AAD4Q423"/>
<protein>
    <recommendedName>
        <fullName evidence="4">Pentatricopeptide repeat protein</fullName>
    </recommendedName>
</protein>
<keyword evidence="3" id="KW-1185">Reference proteome</keyword>
<reference evidence="2" key="1">
    <citation type="submission" date="2021-12" db="EMBL/GenBank/DDBJ databases">
        <title>Convergent genome expansion in fungi linked to evolution of root-endophyte symbiosis.</title>
        <authorList>
            <consortium name="DOE Joint Genome Institute"/>
            <person name="Ke Y.-H."/>
            <person name="Bonito G."/>
            <person name="Liao H.-L."/>
            <person name="Looney B."/>
            <person name="Rojas-Flechas A."/>
            <person name="Nash J."/>
            <person name="Hameed K."/>
            <person name="Schadt C."/>
            <person name="Martin F."/>
            <person name="Crous P.W."/>
            <person name="Miettinen O."/>
            <person name="Magnuson J.K."/>
            <person name="Labbe J."/>
            <person name="Jacobson D."/>
            <person name="Doktycz M.J."/>
            <person name="Veneault-Fourrey C."/>
            <person name="Kuo A."/>
            <person name="Mondo S."/>
            <person name="Calhoun S."/>
            <person name="Riley R."/>
            <person name="Ohm R."/>
            <person name="LaButti K."/>
            <person name="Andreopoulos B."/>
            <person name="Pangilinan J."/>
            <person name="Nolan M."/>
            <person name="Tritt A."/>
            <person name="Clum A."/>
            <person name="Lipzen A."/>
            <person name="Daum C."/>
            <person name="Barry K."/>
            <person name="Grigoriev I.V."/>
            <person name="Vilgalys R."/>
        </authorList>
    </citation>
    <scope>NUCLEOTIDE SEQUENCE</scope>
    <source>
        <strain evidence="2">PMI_201</strain>
    </source>
</reference>
<dbReference type="Proteomes" id="UP001201262">
    <property type="component" value="Unassembled WGS sequence"/>
</dbReference>
<gene>
    <name evidence="2" type="ORF">BGW36DRAFT_372825</name>
</gene>
<dbReference type="RefSeq" id="XP_046075789.1">
    <property type="nucleotide sequence ID" value="XM_046215517.1"/>
</dbReference>